<accession>A0A5M8AIW0</accession>
<feature type="region of interest" description="Disordered" evidence="1">
    <location>
        <begin position="91"/>
        <end position="116"/>
    </location>
</feature>
<sequence length="116" mass="12201">MSAQVSTPALQLALLLDQHDLIGAIEWTLATARRTGLGLAAMTLVPSALPGADQWLRLSVTAEEPALFSLLVKRLENGVDVREVAVVEESLGQPEPTAARRRDTATAASPAAAPVH</sequence>
<dbReference type="Proteomes" id="UP000324324">
    <property type="component" value="Unassembled WGS sequence"/>
</dbReference>
<keyword evidence="3" id="KW-1185">Reference proteome</keyword>
<name>A0A5M8AIW0_9BURK</name>
<protein>
    <recommendedName>
        <fullName evidence="4">AsnC family transcriptional regulator</fullName>
    </recommendedName>
</protein>
<evidence type="ECO:0008006" key="4">
    <source>
        <dbReference type="Google" id="ProtNLM"/>
    </source>
</evidence>
<organism evidence="2 3">
    <name type="scientific">Cupriavidus cauae</name>
    <dbReference type="NCBI Taxonomy" id="2608999"/>
    <lineage>
        <taxon>Bacteria</taxon>
        <taxon>Pseudomonadati</taxon>
        <taxon>Pseudomonadota</taxon>
        <taxon>Betaproteobacteria</taxon>
        <taxon>Burkholderiales</taxon>
        <taxon>Burkholderiaceae</taxon>
        <taxon>Cupriavidus</taxon>
    </lineage>
</organism>
<comment type="caution">
    <text evidence="2">The sequence shown here is derived from an EMBL/GenBank/DDBJ whole genome shotgun (WGS) entry which is preliminary data.</text>
</comment>
<evidence type="ECO:0000256" key="1">
    <source>
        <dbReference type="SAM" id="MobiDB-lite"/>
    </source>
</evidence>
<evidence type="ECO:0000313" key="3">
    <source>
        <dbReference type="Proteomes" id="UP000324324"/>
    </source>
</evidence>
<dbReference type="RefSeq" id="WP_150083768.1">
    <property type="nucleotide sequence ID" value="NZ_VWRN01000045.1"/>
</dbReference>
<gene>
    <name evidence="2" type="ORF">F1599_16290</name>
</gene>
<dbReference type="AlphaFoldDB" id="A0A5M8AIW0"/>
<reference evidence="2 3" key="1">
    <citation type="submission" date="2019-09" db="EMBL/GenBank/DDBJ databases">
        <title>Isolation of a novel species in the genus Cupriavidus from patients with sepsis using whole genome sequencing.</title>
        <authorList>
            <person name="Kweon O.J."/>
            <person name="Lee M.-K."/>
        </authorList>
    </citation>
    <scope>NUCLEOTIDE SEQUENCE [LARGE SCALE GENOMIC DNA]</scope>
    <source>
        <strain evidence="2 3">MKL-01</strain>
    </source>
</reference>
<feature type="compositionally biased region" description="Low complexity" evidence="1">
    <location>
        <begin position="105"/>
        <end position="116"/>
    </location>
</feature>
<evidence type="ECO:0000313" key="2">
    <source>
        <dbReference type="EMBL" id="KAA6120744.1"/>
    </source>
</evidence>
<proteinExistence type="predicted"/>
<dbReference type="EMBL" id="VWRN01000045">
    <property type="protein sequence ID" value="KAA6120744.1"/>
    <property type="molecule type" value="Genomic_DNA"/>
</dbReference>